<reference evidence="1 2" key="1">
    <citation type="submission" date="2020-10" db="EMBL/GenBank/DDBJ databases">
        <title>The Coptis chinensis genome and diversification of protoberbering-type alkaloids.</title>
        <authorList>
            <person name="Wang B."/>
            <person name="Shu S."/>
            <person name="Song C."/>
            <person name="Liu Y."/>
        </authorList>
    </citation>
    <scope>NUCLEOTIDE SEQUENCE [LARGE SCALE GENOMIC DNA]</scope>
    <source>
        <strain evidence="1">HL-2020</strain>
        <tissue evidence="1">Leaf</tissue>
    </source>
</reference>
<evidence type="ECO:0000313" key="1">
    <source>
        <dbReference type="EMBL" id="KAF9622531.1"/>
    </source>
</evidence>
<evidence type="ECO:0000313" key="2">
    <source>
        <dbReference type="Proteomes" id="UP000631114"/>
    </source>
</evidence>
<name>A0A835IR15_9MAGN</name>
<comment type="caution">
    <text evidence="1">The sequence shown here is derived from an EMBL/GenBank/DDBJ whole genome shotgun (WGS) entry which is preliminary data.</text>
</comment>
<dbReference type="EMBL" id="JADFTS010000002">
    <property type="protein sequence ID" value="KAF9622531.1"/>
    <property type="molecule type" value="Genomic_DNA"/>
</dbReference>
<protein>
    <submittedName>
        <fullName evidence="1">Uncharacterized protein</fullName>
    </submittedName>
</protein>
<dbReference type="AlphaFoldDB" id="A0A835IR15"/>
<accession>A0A835IR15</accession>
<organism evidence="1 2">
    <name type="scientific">Coptis chinensis</name>
    <dbReference type="NCBI Taxonomy" id="261450"/>
    <lineage>
        <taxon>Eukaryota</taxon>
        <taxon>Viridiplantae</taxon>
        <taxon>Streptophyta</taxon>
        <taxon>Embryophyta</taxon>
        <taxon>Tracheophyta</taxon>
        <taxon>Spermatophyta</taxon>
        <taxon>Magnoliopsida</taxon>
        <taxon>Ranunculales</taxon>
        <taxon>Ranunculaceae</taxon>
        <taxon>Coptidoideae</taxon>
        <taxon>Coptis</taxon>
    </lineage>
</organism>
<keyword evidence="2" id="KW-1185">Reference proteome</keyword>
<dbReference type="Proteomes" id="UP000631114">
    <property type="component" value="Unassembled WGS sequence"/>
</dbReference>
<gene>
    <name evidence="1" type="ORF">IFM89_031935</name>
</gene>
<dbReference type="PANTHER" id="PTHR47453">
    <property type="entry name" value="PHOSPHOGLUCAN, WATER DIKINASE, CHLOROPLASTIC"/>
    <property type="match status" value="1"/>
</dbReference>
<proteinExistence type="predicted"/>
<dbReference type="PANTHER" id="PTHR47453:SF1">
    <property type="entry name" value="PHOSPHOGLUCAN, WATER DIKINASE, CHLOROPLASTIC"/>
    <property type="match status" value="1"/>
</dbReference>
<sequence length="136" mass="15721">MVGLLVVSSKDNEPITRNQAYYTEQAYHTRNCQLGLSGWKLEECTAIENELLVWKQKCLTEREGVFSALTKLDGYSLSFSTLRKALGVPENNVRTYIEAEIRARRQVVPLRPSLYHVSCEELVIEFYVLAFWKTAW</sequence>